<evidence type="ECO:0000313" key="2">
    <source>
        <dbReference type="EMBL" id="PHT86913.1"/>
    </source>
</evidence>
<dbReference type="InterPro" id="IPR004000">
    <property type="entry name" value="Actin"/>
</dbReference>
<dbReference type="Gene3D" id="3.30.420.40">
    <property type="match status" value="1"/>
</dbReference>
<dbReference type="Pfam" id="PF00022">
    <property type="entry name" value="Actin"/>
    <property type="match status" value="1"/>
</dbReference>
<dbReference type="EMBL" id="AYRZ02000003">
    <property type="protein sequence ID" value="PHT86913.1"/>
    <property type="molecule type" value="Genomic_DNA"/>
</dbReference>
<reference evidence="2 3" key="1">
    <citation type="journal article" date="2014" name="Nat. Genet.">
        <title>Genome sequence of the hot pepper provides insights into the evolution of pungency in Capsicum species.</title>
        <authorList>
            <person name="Kim S."/>
            <person name="Park M."/>
            <person name="Yeom S.I."/>
            <person name="Kim Y.M."/>
            <person name="Lee J.M."/>
            <person name="Lee H.A."/>
            <person name="Seo E."/>
            <person name="Choi J."/>
            <person name="Cheong K."/>
            <person name="Kim K.T."/>
            <person name="Jung K."/>
            <person name="Lee G.W."/>
            <person name="Oh S.K."/>
            <person name="Bae C."/>
            <person name="Kim S.B."/>
            <person name="Lee H.Y."/>
            <person name="Kim S.Y."/>
            <person name="Kim M.S."/>
            <person name="Kang B.C."/>
            <person name="Jo Y.D."/>
            <person name="Yang H.B."/>
            <person name="Jeong H.J."/>
            <person name="Kang W.H."/>
            <person name="Kwon J.K."/>
            <person name="Shin C."/>
            <person name="Lim J.Y."/>
            <person name="Park J.H."/>
            <person name="Huh J.H."/>
            <person name="Kim J.S."/>
            <person name="Kim B.D."/>
            <person name="Cohen O."/>
            <person name="Paran I."/>
            <person name="Suh M.C."/>
            <person name="Lee S.B."/>
            <person name="Kim Y.K."/>
            <person name="Shin Y."/>
            <person name="Noh S.J."/>
            <person name="Park J."/>
            <person name="Seo Y.S."/>
            <person name="Kwon S.Y."/>
            <person name="Kim H.A."/>
            <person name="Park J.M."/>
            <person name="Kim H.J."/>
            <person name="Choi S.B."/>
            <person name="Bosland P.W."/>
            <person name="Reeves G."/>
            <person name="Jo S.H."/>
            <person name="Lee B.W."/>
            <person name="Cho H.T."/>
            <person name="Choi H.S."/>
            <person name="Lee M.S."/>
            <person name="Yu Y."/>
            <person name="Do Choi Y."/>
            <person name="Park B.S."/>
            <person name="van Deynze A."/>
            <person name="Ashrafi H."/>
            <person name="Hill T."/>
            <person name="Kim W.T."/>
            <person name="Pai H.S."/>
            <person name="Ahn H.K."/>
            <person name="Yeam I."/>
            <person name="Giovannoni J.J."/>
            <person name="Rose J.K."/>
            <person name="Sorensen I."/>
            <person name="Lee S.J."/>
            <person name="Kim R.W."/>
            <person name="Choi I.Y."/>
            <person name="Choi B.S."/>
            <person name="Lim J.S."/>
            <person name="Lee Y.H."/>
            <person name="Choi D."/>
        </authorList>
    </citation>
    <scope>NUCLEOTIDE SEQUENCE [LARGE SCALE GENOMIC DNA]</scope>
    <source>
        <strain evidence="3">cv. CM334</strain>
    </source>
</reference>
<comment type="caution">
    <text evidence="2">The sequence shown here is derived from an EMBL/GenBank/DDBJ whole genome shotgun (WGS) entry which is preliminary data.</text>
</comment>
<accession>A0A2G2ZY55</accession>
<gene>
    <name evidence="2" type="ORF">T459_09019</name>
</gene>
<dbReference type="SUPFAM" id="SSF53067">
    <property type="entry name" value="Actin-like ATPase domain"/>
    <property type="match status" value="1"/>
</dbReference>
<dbReference type="InterPro" id="IPR043129">
    <property type="entry name" value="ATPase_NBD"/>
</dbReference>
<dbReference type="AlphaFoldDB" id="A0A2G2ZY55"/>
<organism evidence="2 3">
    <name type="scientific">Capsicum annuum</name>
    <name type="common">Capsicum pepper</name>
    <dbReference type="NCBI Taxonomy" id="4072"/>
    <lineage>
        <taxon>Eukaryota</taxon>
        <taxon>Viridiplantae</taxon>
        <taxon>Streptophyta</taxon>
        <taxon>Embryophyta</taxon>
        <taxon>Tracheophyta</taxon>
        <taxon>Spermatophyta</taxon>
        <taxon>Magnoliopsida</taxon>
        <taxon>eudicotyledons</taxon>
        <taxon>Gunneridae</taxon>
        <taxon>Pentapetalae</taxon>
        <taxon>asterids</taxon>
        <taxon>lamiids</taxon>
        <taxon>Solanales</taxon>
        <taxon>Solanaceae</taxon>
        <taxon>Solanoideae</taxon>
        <taxon>Capsiceae</taxon>
        <taxon>Capsicum</taxon>
    </lineage>
</organism>
<keyword evidence="1" id="KW-0732">Signal</keyword>
<evidence type="ECO:0000256" key="1">
    <source>
        <dbReference type="SAM" id="SignalP"/>
    </source>
</evidence>
<reference evidence="2 3" key="2">
    <citation type="journal article" date="2017" name="Genome Biol.">
        <title>New reference genome sequences of hot pepper reveal the massive evolution of plant disease-resistance genes by retroduplication.</title>
        <authorList>
            <person name="Kim S."/>
            <person name="Park J."/>
            <person name="Yeom S.I."/>
            <person name="Kim Y.M."/>
            <person name="Seo E."/>
            <person name="Kim K.T."/>
            <person name="Kim M.S."/>
            <person name="Lee J.M."/>
            <person name="Cheong K."/>
            <person name="Shin H.S."/>
            <person name="Kim S.B."/>
            <person name="Han K."/>
            <person name="Lee J."/>
            <person name="Park M."/>
            <person name="Lee H.A."/>
            <person name="Lee H.Y."/>
            <person name="Lee Y."/>
            <person name="Oh S."/>
            <person name="Lee J.H."/>
            <person name="Choi E."/>
            <person name="Choi E."/>
            <person name="Lee S.E."/>
            <person name="Jeon J."/>
            <person name="Kim H."/>
            <person name="Choi G."/>
            <person name="Song H."/>
            <person name="Lee J."/>
            <person name="Lee S.C."/>
            <person name="Kwon J.K."/>
            <person name="Lee H.Y."/>
            <person name="Koo N."/>
            <person name="Hong Y."/>
            <person name="Kim R.W."/>
            <person name="Kang W.H."/>
            <person name="Huh J.H."/>
            <person name="Kang B.C."/>
            <person name="Yang T.J."/>
            <person name="Lee Y.H."/>
            <person name="Bennetzen J.L."/>
            <person name="Choi D."/>
        </authorList>
    </citation>
    <scope>NUCLEOTIDE SEQUENCE [LARGE SCALE GENOMIC DNA]</scope>
    <source>
        <strain evidence="3">cv. CM334</strain>
    </source>
</reference>
<dbReference type="Proteomes" id="UP000222542">
    <property type="component" value="Unassembled WGS sequence"/>
</dbReference>
<dbReference type="STRING" id="4072.A0A2G2ZY55"/>
<dbReference type="Gramene" id="PHT86913">
    <property type="protein sequence ID" value="PHT86913"/>
    <property type="gene ID" value="T459_09019"/>
</dbReference>
<feature type="signal peptide" evidence="1">
    <location>
        <begin position="1"/>
        <end position="17"/>
    </location>
</feature>
<proteinExistence type="predicted"/>
<keyword evidence="3" id="KW-1185">Reference proteome</keyword>
<protein>
    <submittedName>
        <fullName evidence="2">Uncharacterized protein</fullName>
    </submittedName>
</protein>
<feature type="chain" id="PRO_5013941884" evidence="1">
    <location>
        <begin position="18"/>
        <end position="158"/>
    </location>
</feature>
<evidence type="ECO:0000313" key="3">
    <source>
        <dbReference type="Proteomes" id="UP000222542"/>
    </source>
</evidence>
<name>A0A2G2ZY55_CAPAN</name>
<sequence>MLLLDFYCLILFGGGLATVAPVHDGYVLQKAVATSPIGGEILTDCLIKSLEQKGITIKPRYSFKRKEIRPGEFQTVDVDFPDTTESYKLYCQAINLIASLWALAELWKNLVLLSPSFSYNILDLCLHAISSFLSNSSNSASVAAFATAASSVKALLSF</sequence>